<gene>
    <name evidence="1" type="ORF">CPELLU_LOCUS13807</name>
</gene>
<reference evidence="1" key="1">
    <citation type="submission" date="2021-06" db="EMBL/GenBank/DDBJ databases">
        <authorList>
            <person name="Kallberg Y."/>
            <person name="Tangrot J."/>
            <person name="Rosling A."/>
        </authorList>
    </citation>
    <scope>NUCLEOTIDE SEQUENCE</scope>
    <source>
        <strain evidence="1">FL966</strain>
    </source>
</reference>
<evidence type="ECO:0000313" key="2">
    <source>
        <dbReference type="Proteomes" id="UP000789759"/>
    </source>
</evidence>
<proteinExistence type="predicted"/>
<accession>A0A9N9IHJ3</accession>
<keyword evidence="2" id="KW-1185">Reference proteome</keyword>
<protein>
    <submittedName>
        <fullName evidence="1">20751_t:CDS:1</fullName>
    </submittedName>
</protein>
<name>A0A9N9IHJ3_9GLOM</name>
<evidence type="ECO:0000313" key="1">
    <source>
        <dbReference type="EMBL" id="CAG8736027.1"/>
    </source>
</evidence>
<dbReference type="EMBL" id="CAJVQA010015235">
    <property type="protein sequence ID" value="CAG8736027.1"/>
    <property type="molecule type" value="Genomic_DNA"/>
</dbReference>
<organism evidence="1 2">
    <name type="scientific">Cetraspora pellucida</name>
    <dbReference type="NCBI Taxonomy" id="1433469"/>
    <lineage>
        <taxon>Eukaryota</taxon>
        <taxon>Fungi</taxon>
        <taxon>Fungi incertae sedis</taxon>
        <taxon>Mucoromycota</taxon>
        <taxon>Glomeromycotina</taxon>
        <taxon>Glomeromycetes</taxon>
        <taxon>Diversisporales</taxon>
        <taxon>Gigasporaceae</taxon>
        <taxon>Cetraspora</taxon>
    </lineage>
</organism>
<dbReference type="OrthoDB" id="2386953at2759"/>
<dbReference type="AlphaFoldDB" id="A0A9N9IHJ3"/>
<comment type="caution">
    <text evidence="1">The sequence shown here is derived from an EMBL/GenBank/DDBJ whole genome shotgun (WGS) entry which is preliminary data.</text>
</comment>
<sequence length="103" mass="11891">MTILTIKDVIKLLITRICTRMNLNESDSEDIINHISINLSPQQISHFTDLAAKLNARRLRNDHNIEDVMIDGCNFDDNITAMVKEYLDAKRRNDDPFTKGINF</sequence>
<dbReference type="Proteomes" id="UP000789759">
    <property type="component" value="Unassembled WGS sequence"/>
</dbReference>